<dbReference type="InterPro" id="IPR016032">
    <property type="entry name" value="Sig_transdc_resp-reg_C-effctor"/>
</dbReference>
<evidence type="ECO:0000313" key="4">
    <source>
        <dbReference type="EMBL" id="QJA43987.1"/>
    </source>
</evidence>
<reference evidence="4" key="1">
    <citation type="submission" date="2020-03" db="EMBL/GenBank/DDBJ databases">
        <title>The deep terrestrial virosphere.</title>
        <authorList>
            <person name="Holmfeldt K."/>
            <person name="Nilsson E."/>
            <person name="Simone D."/>
            <person name="Lopez-Fernandez M."/>
            <person name="Wu X."/>
            <person name="de Brujin I."/>
            <person name="Lundin D."/>
            <person name="Andersson A."/>
            <person name="Bertilsson S."/>
            <person name="Dopson M."/>
        </authorList>
    </citation>
    <scope>NUCLEOTIDE SEQUENCE</scope>
    <source>
        <strain evidence="4">TM448A00065</strain>
        <strain evidence="5">TM448B00134</strain>
    </source>
</reference>
<evidence type="ECO:0000313" key="5">
    <source>
        <dbReference type="EMBL" id="QJH93780.1"/>
    </source>
</evidence>
<dbReference type="Pfam" id="PF13392">
    <property type="entry name" value="HNH_3"/>
    <property type="match status" value="1"/>
</dbReference>
<evidence type="ECO:0000259" key="3">
    <source>
        <dbReference type="Pfam" id="PF13392"/>
    </source>
</evidence>
<dbReference type="SUPFAM" id="SSF54060">
    <property type="entry name" value="His-Me finger endonucleases"/>
    <property type="match status" value="1"/>
</dbReference>
<dbReference type="SUPFAM" id="SSF46894">
    <property type="entry name" value="C-terminal effector domain of the bipartite response regulators"/>
    <property type="match status" value="1"/>
</dbReference>
<keyword evidence="4" id="KW-0540">Nuclease</keyword>
<feature type="region of interest" description="Disordered" evidence="1">
    <location>
        <begin position="44"/>
        <end position="64"/>
    </location>
</feature>
<proteinExistence type="predicted"/>
<dbReference type="GO" id="GO:0006355">
    <property type="term" value="P:regulation of DNA-templated transcription"/>
    <property type="evidence" value="ECO:0007669"/>
    <property type="project" value="InterPro"/>
</dbReference>
<evidence type="ECO:0000256" key="1">
    <source>
        <dbReference type="SAM" id="MobiDB-lite"/>
    </source>
</evidence>
<dbReference type="Gene3D" id="3.90.75.20">
    <property type="match status" value="1"/>
</dbReference>
<keyword evidence="4" id="KW-0378">Hydrolase</keyword>
<dbReference type="Gene3D" id="1.10.10.10">
    <property type="entry name" value="Winged helix-like DNA-binding domain superfamily/Winged helix DNA-binding domain"/>
    <property type="match status" value="1"/>
</dbReference>
<organism evidence="4">
    <name type="scientific">viral metagenome</name>
    <dbReference type="NCBI Taxonomy" id="1070528"/>
    <lineage>
        <taxon>unclassified sequences</taxon>
        <taxon>metagenomes</taxon>
        <taxon>organismal metagenomes</taxon>
    </lineage>
</organism>
<dbReference type="Pfam" id="PF00196">
    <property type="entry name" value="GerE"/>
    <property type="match status" value="1"/>
</dbReference>
<accession>A0A6H1Z9D7</accession>
<dbReference type="EMBL" id="MT144591">
    <property type="protein sequence ID" value="QJH93780.1"/>
    <property type="molecule type" value="Genomic_DNA"/>
</dbReference>
<dbReference type="InterPro" id="IPR000792">
    <property type="entry name" value="Tscrpt_reg_LuxR_C"/>
</dbReference>
<protein>
    <submittedName>
        <fullName evidence="4">Putative homing endonuclease</fullName>
    </submittedName>
</protein>
<evidence type="ECO:0000259" key="2">
    <source>
        <dbReference type="Pfam" id="PF00196"/>
    </source>
</evidence>
<sequence length="232" mass="26719">MSKSTTAPAKNKTGFKGTPWSRTQYYRRKRRAEKLGCSMYDIPDMRGRHHNGPKGNTHPNWNRGVMKNKGGYRLVRVGKDHPLGQWNGYALEHHMVWLSSGKEIPECQVLHHVNGDREDNRLTNLELMANADHSSLHSTGRKRRVVLTKREREVLTMLADGCNTTADIANARGVHRNTVQIMLTGMMARGIVKREWWADRRQHEFFYFISLAADPLTLDGREHRELPEGWPS</sequence>
<dbReference type="GO" id="GO:0003677">
    <property type="term" value="F:DNA binding"/>
    <property type="evidence" value="ECO:0007669"/>
    <property type="project" value="InterPro"/>
</dbReference>
<name>A0A6H1Z9D7_9ZZZZ</name>
<dbReference type="InterPro" id="IPR044925">
    <property type="entry name" value="His-Me_finger_sf"/>
</dbReference>
<dbReference type="InterPro" id="IPR003615">
    <property type="entry name" value="HNH_nuc"/>
</dbReference>
<dbReference type="EMBL" id="MT143972">
    <property type="protein sequence ID" value="QJA43987.1"/>
    <property type="molecule type" value="Genomic_DNA"/>
</dbReference>
<dbReference type="AlphaFoldDB" id="A0A6H1Z9D7"/>
<dbReference type="GO" id="GO:0004519">
    <property type="term" value="F:endonuclease activity"/>
    <property type="evidence" value="ECO:0007669"/>
    <property type="project" value="UniProtKB-KW"/>
</dbReference>
<dbReference type="InterPro" id="IPR036388">
    <property type="entry name" value="WH-like_DNA-bd_sf"/>
</dbReference>
<keyword evidence="4" id="KW-0255">Endonuclease</keyword>
<feature type="domain" description="HNH nuclease" evidence="3">
    <location>
        <begin position="93"/>
        <end position="134"/>
    </location>
</feature>
<gene>
    <name evidence="4" type="ORF">TM448A00065_0033</name>
    <name evidence="5" type="ORF">TM448B00134_0074</name>
</gene>
<feature type="region of interest" description="Disordered" evidence="1">
    <location>
        <begin position="1"/>
        <end position="20"/>
    </location>
</feature>
<feature type="domain" description="HTH luxR-type" evidence="2">
    <location>
        <begin position="146"/>
        <end position="188"/>
    </location>
</feature>